<name>A0A318HCA6_9MYCO</name>
<evidence type="ECO:0000313" key="2">
    <source>
        <dbReference type="EMBL" id="PXX05795.1"/>
    </source>
</evidence>
<organism evidence="2 3">
    <name type="scientific">Mycolicibacterium moriokaense</name>
    <dbReference type="NCBI Taxonomy" id="39691"/>
    <lineage>
        <taxon>Bacteria</taxon>
        <taxon>Bacillati</taxon>
        <taxon>Actinomycetota</taxon>
        <taxon>Actinomycetes</taxon>
        <taxon>Mycobacteriales</taxon>
        <taxon>Mycobacteriaceae</taxon>
        <taxon>Mycolicibacterium</taxon>
    </lineage>
</organism>
<comment type="caution">
    <text evidence="2">The sequence shown here is derived from an EMBL/GenBank/DDBJ whole genome shotgun (WGS) entry which is preliminary data.</text>
</comment>
<keyword evidence="1" id="KW-0732">Signal</keyword>
<dbReference type="InterPro" id="IPR046576">
    <property type="entry name" value="DUF6636"/>
</dbReference>
<sequence>MNLPGLACLVALVAVTVVGCSSTAGSTAVPAPSAPTATVTVTPQATPAASVGQSAPIVTVTVTPAPAPAPTAVAQPEGPASFRSPSGNINCTLSTPGNEIAARCEVVDHTWTAAPPSDCHLNYGDRFYLTQAGGAVVGCYGQEFGPAPQETLGYGQSRTFGTITCTSEYTGMTCTDNSTGHYFRVSRDGYELG</sequence>
<proteinExistence type="predicted"/>
<reference evidence="2 3" key="2">
    <citation type="submission" date="2018-06" db="EMBL/GenBank/DDBJ databases">
        <title>Sequencing of bacterial isolates from soil warming experiment in Harvard Forest, Massachusetts, USA.</title>
        <authorList>
            <person name="Deangelis K.PhD."/>
        </authorList>
    </citation>
    <scope>NUCLEOTIDE SEQUENCE [LARGE SCALE GENOMIC DNA]</scope>
    <source>
        <strain evidence="2 3">GAS496</strain>
    </source>
</reference>
<feature type="signal peptide" evidence="1">
    <location>
        <begin position="1"/>
        <end position="24"/>
    </location>
</feature>
<feature type="chain" id="PRO_5038645491" evidence="1">
    <location>
        <begin position="25"/>
        <end position="193"/>
    </location>
</feature>
<keyword evidence="3" id="KW-1185">Reference proteome</keyword>
<evidence type="ECO:0000313" key="3">
    <source>
        <dbReference type="Proteomes" id="UP000247781"/>
    </source>
</evidence>
<gene>
    <name evidence="2" type="ORF">C8E89_116105</name>
</gene>
<evidence type="ECO:0000256" key="1">
    <source>
        <dbReference type="SAM" id="SignalP"/>
    </source>
</evidence>
<reference evidence="3" key="1">
    <citation type="submission" date="2018-05" db="EMBL/GenBank/DDBJ databases">
        <authorList>
            <person name="Deangelis K."/>
            <person name="Huntemann M."/>
            <person name="Clum A."/>
            <person name="Pillay M."/>
            <person name="Palaniappan K."/>
            <person name="Varghese N."/>
            <person name="Mikhailova N."/>
            <person name="Stamatis D."/>
            <person name="Reddy T."/>
            <person name="Daum C."/>
            <person name="Shapiro N."/>
            <person name="Ivanova N."/>
            <person name="Kyrpides N."/>
            <person name="Woyke T."/>
        </authorList>
    </citation>
    <scope>NUCLEOTIDE SEQUENCE [LARGE SCALE GENOMIC DNA]</scope>
    <source>
        <strain evidence="3">GAS496</strain>
    </source>
</reference>
<dbReference type="AlphaFoldDB" id="A0A318HCA6"/>
<dbReference type="Proteomes" id="UP000247781">
    <property type="component" value="Unassembled WGS sequence"/>
</dbReference>
<dbReference type="EMBL" id="QJJU01000016">
    <property type="protein sequence ID" value="PXX05795.1"/>
    <property type="molecule type" value="Genomic_DNA"/>
</dbReference>
<protein>
    <submittedName>
        <fullName evidence="2">Uncharacterized protein</fullName>
    </submittedName>
</protein>
<dbReference type="Pfam" id="PF20341">
    <property type="entry name" value="DUF6636"/>
    <property type="match status" value="1"/>
</dbReference>
<accession>A0A318HCA6</accession>